<dbReference type="PANTHER" id="PTHR31299">
    <property type="entry name" value="ESTERASE, PUTATIVE (AFU_ORTHOLOGUE AFUA_1G05850)-RELATED"/>
    <property type="match status" value="1"/>
</dbReference>
<reference evidence="1" key="2">
    <citation type="submission" date="2020-05" db="EMBL/GenBank/DDBJ databases">
        <authorList>
            <person name="Kim H.-S."/>
            <person name="Proctor R.H."/>
            <person name="Brown D.W."/>
        </authorList>
    </citation>
    <scope>NUCLEOTIDE SEQUENCE</scope>
    <source>
        <strain evidence="1">NRRL 22465</strain>
    </source>
</reference>
<dbReference type="SUPFAM" id="SSF159501">
    <property type="entry name" value="EreA/ChaN-like"/>
    <property type="match status" value="2"/>
</dbReference>
<dbReference type="EMBL" id="JABEYC010000198">
    <property type="protein sequence ID" value="KAF4980914.1"/>
    <property type="molecule type" value="Genomic_DNA"/>
</dbReference>
<dbReference type="GO" id="GO:0046677">
    <property type="term" value="P:response to antibiotic"/>
    <property type="evidence" value="ECO:0007669"/>
    <property type="project" value="InterPro"/>
</dbReference>
<organism evidence="1 2">
    <name type="scientific">Fusarium zealandicum</name>
    <dbReference type="NCBI Taxonomy" id="1053134"/>
    <lineage>
        <taxon>Eukaryota</taxon>
        <taxon>Fungi</taxon>
        <taxon>Dikarya</taxon>
        <taxon>Ascomycota</taxon>
        <taxon>Pezizomycotina</taxon>
        <taxon>Sordariomycetes</taxon>
        <taxon>Hypocreomycetidae</taxon>
        <taxon>Hypocreales</taxon>
        <taxon>Nectriaceae</taxon>
        <taxon>Fusarium</taxon>
        <taxon>Fusarium staphyleae species complex</taxon>
    </lineage>
</organism>
<proteinExistence type="predicted"/>
<gene>
    <name evidence="1" type="ORF">FZEAL_3199</name>
</gene>
<evidence type="ECO:0000313" key="2">
    <source>
        <dbReference type="Proteomes" id="UP000635477"/>
    </source>
</evidence>
<keyword evidence="2" id="KW-1185">Reference proteome</keyword>
<dbReference type="Proteomes" id="UP000635477">
    <property type="component" value="Unassembled WGS sequence"/>
</dbReference>
<accession>A0A8H4XM27</accession>
<dbReference type="AlphaFoldDB" id="A0A8H4XM27"/>
<dbReference type="InterPro" id="IPR052036">
    <property type="entry name" value="Hydrolase/PRTase-associated"/>
</dbReference>
<comment type="caution">
    <text evidence="1">The sequence shown here is derived from an EMBL/GenBank/DDBJ whole genome shotgun (WGS) entry which is preliminary data.</text>
</comment>
<dbReference type="InterPro" id="IPR007815">
    <property type="entry name" value="Emycin_Estase"/>
</dbReference>
<dbReference type="OrthoDB" id="413649at2759"/>
<evidence type="ECO:0000313" key="1">
    <source>
        <dbReference type="EMBL" id="KAF4980914.1"/>
    </source>
</evidence>
<sequence>MPTSKIELLRVNVTPFKSISEDHATISRYFDSFGDCKVLVISDASHDTSEFYYARAEITKFMIENHGFNIVAVEADWLDAEHVDRYARRRPGPGQGTAETIQMTKKEGREPAFLRFPTGYGAIYAEHYYRAIYHARNESWNLRDTHMSQALVRVLKHRGSSSKAIGDVQVVRVRPGLPNSYEELMHATGVKKFVLDLRKSCCNERLRKALAEPRLERFIGVLYKPSTEKQSHYSTAVLPEQFDGFIWFDESRHVGALEVHQPTSPSEYHETWPFGL</sequence>
<name>A0A8H4XM27_9HYPO</name>
<reference evidence="1" key="1">
    <citation type="journal article" date="2020" name="BMC Genomics">
        <title>Correction to: Identification and distribution of gene clusters required for synthesis of sphingolipid metabolism inhibitors in diverse species of the filamentous fungus Fusarium.</title>
        <authorList>
            <person name="Kim H.S."/>
            <person name="Lohmar J.M."/>
            <person name="Busman M."/>
            <person name="Brown D.W."/>
            <person name="Naumann T.A."/>
            <person name="Divon H.H."/>
            <person name="Lysoe E."/>
            <person name="Uhlig S."/>
            <person name="Proctor R.H."/>
        </authorList>
    </citation>
    <scope>NUCLEOTIDE SEQUENCE</scope>
    <source>
        <strain evidence="1">NRRL 22465</strain>
    </source>
</reference>
<dbReference type="Gene3D" id="3.40.1660.10">
    <property type="entry name" value="EreA-like (biosynthetic domain)"/>
    <property type="match status" value="2"/>
</dbReference>
<protein>
    <submittedName>
        <fullName evidence="1">Uncharacterized protein</fullName>
    </submittedName>
</protein>
<dbReference type="Pfam" id="PF05139">
    <property type="entry name" value="Erythro_esteras"/>
    <property type="match status" value="3"/>
</dbReference>
<dbReference type="PANTHER" id="PTHR31299:SF0">
    <property type="entry name" value="ESTERASE, PUTATIVE (AFU_ORTHOLOGUE AFUA_1G05850)-RELATED"/>
    <property type="match status" value="1"/>
</dbReference>